<proteinExistence type="predicted"/>
<sequence length="174" mass="19428">MIHARLKERDATVPSWPTDATTATAVGAIDANASLLQLCSMLRKLRAATGLAAVAHALDEGSYYHCRPRHEPPPDARRYLGNYFDLLHQHGDWAGVLPRKQIALARAAQRHREQSQHRPERCKRTRHSAADGTIRPGATEPEPSAPLGRKKRRSHGVRLSKSEREARREARSSV</sequence>
<protein>
    <submittedName>
        <fullName evidence="2">Uncharacterized protein</fullName>
    </submittedName>
</protein>
<organism evidence="2">
    <name type="scientific">Haptolina ericina</name>
    <dbReference type="NCBI Taxonomy" id="156174"/>
    <lineage>
        <taxon>Eukaryota</taxon>
        <taxon>Haptista</taxon>
        <taxon>Haptophyta</taxon>
        <taxon>Prymnesiophyceae</taxon>
        <taxon>Prymnesiales</taxon>
        <taxon>Prymnesiaceae</taxon>
        <taxon>Haptolina</taxon>
    </lineage>
</organism>
<evidence type="ECO:0000313" key="2">
    <source>
        <dbReference type="EMBL" id="CAE0107683.1"/>
    </source>
</evidence>
<reference evidence="2" key="1">
    <citation type="submission" date="2021-01" db="EMBL/GenBank/DDBJ databases">
        <authorList>
            <person name="Corre E."/>
            <person name="Pelletier E."/>
            <person name="Niang G."/>
            <person name="Scheremetjew M."/>
            <person name="Finn R."/>
            <person name="Kale V."/>
            <person name="Holt S."/>
            <person name="Cochrane G."/>
            <person name="Meng A."/>
            <person name="Brown T."/>
            <person name="Cohen L."/>
        </authorList>
    </citation>
    <scope>NUCLEOTIDE SEQUENCE</scope>
    <source>
        <strain evidence="2">CCMP281</strain>
    </source>
</reference>
<feature type="compositionally biased region" description="Basic residues" evidence="1">
    <location>
        <begin position="148"/>
        <end position="158"/>
    </location>
</feature>
<feature type="compositionally biased region" description="Basic and acidic residues" evidence="1">
    <location>
        <begin position="110"/>
        <end position="119"/>
    </location>
</feature>
<dbReference type="EMBL" id="HBHX01014909">
    <property type="protein sequence ID" value="CAE0107683.1"/>
    <property type="molecule type" value="Transcribed_RNA"/>
</dbReference>
<feature type="compositionally biased region" description="Basic and acidic residues" evidence="1">
    <location>
        <begin position="160"/>
        <end position="174"/>
    </location>
</feature>
<gene>
    <name evidence="2" type="ORF">HERI1096_LOCUS8342</name>
</gene>
<feature type="region of interest" description="Disordered" evidence="1">
    <location>
        <begin position="107"/>
        <end position="174"/>
    </location>
</feature>
<dbReference type="AlphaFoldDB" id="A0A7S3EVB3"/>
<accession>A0A7S3EVB3</accession>
<name>A0A7S3EVB3_9EUKA</name>
<evidence type="ECO:0000256" key="1">
    <source>
        <dbReference type="SAM" id="MobiDB-lite"/>
    </source>
</evidence>